<accession>A0A397IQE7</accession>
<evidence type="ECO:0000313" key="2">
    <source>
        <dbReference type="Proteomes" id="UP000266861"/>
    </source>
</evidence>
<dbReference type="EMBL" id="PQFF01000156">
    <property type="protein sequence ID" value="RHZ78229.1"/>
    <property type="molecule type" value="Genomic_DNA"/>
</dbReference>
<dbReference type="OrthoDB" id="2437782at2759"/>
<protein>
    <submittedName>
        <fullName evidence="1">Uncharacterized protein</fullName>
    </submittedName>
</protein>
<reference evidence="1 2" key="1">
    <citation type="submission" date="2018-08" db="EMBL/GenBank/DDBJ databases">
        <title>Genome and evolution of the arbuscular mycorrhizal fungus Diversispora epigaea (formerly Glomus versiforme) and its bacterial endosymbionts.</title>
        <authorList>
            <person name="Sun X."/>
            <person name="Fei Z."/>
            <person name="Harrison M."/>
        </authorList>
    </citation>
    <scope>NUCLEOTIDE SEQUENCE [LARGE SCALE GENOMIC DNA]</scope>
    <source>
        <strain evidence="1 2">IT104</strain>
    </source>
</reference>
<dbReference type="AlphaFoldDB" id="A0A397IQE7"/>
<organism evidence="1 2">
    <name type="scientific">Diversispora epigaea</name>
    <dbReference type="NCBI Taxonomy" id="1348612"/>
    <lineage>
        <taxon>Eukaryota</taxon>
        <taxon>Fungi</taxon>
        <taxon>Fungi incertae sedis</taxon>
        <taxon>Mucoromycota</taxon>
        <taxon>Glomeromycotina</taxon>
        <taxon>Glomeromycetes</taxon>
        <taxon>Diversisporales</taxon>
        <taxon>Diversisporaceae</taxon>
        <taxon>Diversispora</taxon>
    </lineage>
</organism>
<evidence type="ECO:0000313" key="1">
    <source>
        <dbReference type="EMBL" id="RHZ78229.1"/>
    </source>
</evidence>
<comment type="caution">
    <text evidence="1">The sequence shown here is derived from an EMBL/GenBank/DDBJ whole genome shotgun (WGS) entry which is preliminary data.</text>
</comment>
<proteinExistence type="predicted"/>
<keyword evidence="2" id="KW-1185">Reference proteome</keyword>
<sequence>MANIVTPTERAQFLSLIPVLEALYNIKDRISEVLEVIVSDTPASSPRSTYVRMPTPPPKLVKIAIIGLPSN</sequence>
<gene>
    <name evidence="1" type="ORF">Glove_166g263</name>
</gene>
<name>A0A397IQE7_9GLOM</name>
<dbReference type="Proteomes" id="UP000266861">
    <property type="component" value="Unassembled WGS sequence"/>
</dbReference>